<evidence type="ECO:0000313" key="3">
    <source>
        <dbReference type="Proteomes" id="UP001500843"/>
    </source>
</evidence>
<keyword evidence="1" id="KW-1133">Transmembrane helix</keyword>
<proteinExistence type="predicted"/>
<dbReference type="Proteomes" id="UP001500843">
    <property type="component" value="Unassembled WGS sequence"/>
</dbReference>
<protein>
    <submittedName>
        <fullName evidence="2">Uncharacterized protein</fullName>
    </submittedName>
</protein>
<keyword evidence="1" id="KW-0812">Transmembrane</keyword>
<evidence type="ECO:0000256" key="1">
    <source>
        <dbReference type="SAM" id="Phobius"/>
    </source>
</evidence>
<gene>
    <name evidence="2" type="ORF">GCM10023198_05790</name>
</gene>
<keyword evidence="3" id="KW-1185">Reference proteome</keyword>
<reference evidence="3" key="1">
    <citation type="journal article" date="2019" name="Int. J. Syst. Evol. Microbiol.">
        <title>The Global Catalogue of Microorganisms (GCM) 10K type strain sequencing project: providing services to taxonomists for standard genome sequencing and annotation.</title>
        <authorList>
            <consortium name="The Broad Institute Genomics Platform"/>
            <consortium name="The Broad Institute Genome Sequencing Center for Infectious Disease"/>
            <person name="Wu L."/>
            <person name="Ma J."/>
        </authorList>
    </citation>
    <scope>NUCLEOTIDE SEQUENCE [LARGE SCALE GENOMIC DNA]</scope>
    <source>
        <strain evidence="3">JCM 17975</strain>
    </source>
</reference>
<keyword evidence="1" id="KW-0472">Membrane</keyword>
<name>A0ABP8WKJ0_9MICO</name>
<evidence type="ECO:0000313" key="2">
    <source>
        <dbReference type="EMBL" id="GAA4689918.1"/>
    </source>
</evidence>
<feature type="transmembrane region" description="Helical" evidence="1">
    <location>
        <begin position="23"/>
        <end position="44"/>
    </location>
</feature>
<comment type="caution">
    <text evidence="2">The sequence shown here is derived from an EMBL/GenBank/DDBJ whole genome shotgun (WGS) entry which is preliminary data.</text>
</comment>
<accession>A0ABP8WKJ0</accession>
<sequence length="64" mass="6326">MRDVAAASATGRAAPPAAPVSEVVAQAAIVATVSAAAITVVVSLRGIPVLADRWIVFNVVPSSS</sequence>
<dbReference type="EMBL" id="BAABHM010000004">
    <property type="protein sequence ID" value="GAA4689918.1"/>
    <property type="molecule type" value="Genomic_DNA"/>
</dbReference>
<organism evidence="2 3">
    <name type="scientific">Promicromonospora umidemergens</name>
    <dbReference type="NCBI Taxonomy" id="629679"/>
    <lineage>
        <taxon>Bacteria</taxon>
        <taxon>Bacillati</taxon>
        <taxon>Actinomycetota</taxon>
        <taxon>Actinomycetes</taxon>
        <taxon>Micrococcales</taxon>
        <taxon>Promicromonosporaceae</taxon>
        <taxon>Promicromonospora</taxon>
    </lineage>
</organism>